<dbReference type="Gene3D" id="1.10.510.10">
    <property type="entry name" value="Transferase(Phosphotransferase) domain 1"/>
    <property type="match status" value="1"/>
</dbReference>
<dbReference type="PROSITE" id="PS51782">
    <property type="entry name" value="LYSM"/>
    <property type="match status" value="1"/>
</dbReference>
<keyword evidence="10 13" id="KW-0472">Membrane</keyword>
<keyword evidence="6 12" id="KW-0547">Nucleotide-binding</keyword>
<evidence type="ECO:0000259" key="14">
    <source>
        <dbReference type="PROSITE" id="PS50011"/>
    </source>
</evidence>
<evidence type="ECO:0000256" key="7">
    <source>
        <dbReference type="ARBA" id="ARBA00022777"/>
    </source>
</evidence>
<dbReference type="PROSITE" id="PS50011">
    <property type="entry name" value="PROTEIN_KINASE_DOM"/>
    <property type="match status" value="1"/>
</dbReference>
<dbReference type="InterPro" id="IPR044812">
    <property type="entry name" value="CERK1/LYK3-like"/>
</dbReference>
<dbReference type="SUPFAM" id="SSF56112">
    <property type="entry name" value="Protein kinase-like (PK-like)"/>
    <property type="match status" value="1"/>
</dbReference>
<evidence type="ECO:0000256" key="12">
    <source>
        <dbReference type="PROSITE-ProRule" id="PRU10141"/>
    </source>
</evidence>
<dbReference type="PANTHER" id="PTHR46204">
    <property type="entry name" value="CHITIN ELICITOR RECEPTOR KINASE 1-RELATED"/>
    <property type="match status" value="1"/>
</dbReference>
<accession>A0ABC8R0N3</accession>
<evidence type="ECO:0000256" key="1">
    <source>
        <dbReference type="ARBA" id="ARBA00004162"/>
    </source>
</evidence>
<evidence type="ECO:0000256" key="5">
    <source>
        <dbReference type="ARBA" id="ARBA00022729"/>
    </source>
</evidence>
<evidence type="ECO:0000256" key="4">
    <source>
        <dbReference type="ARBA" id="ARBA00022692"/>
    </source>
</evidence>
<keyword evidence="5" id="KW-0732">Signal</keyword>
<evidence type="ECO:0000256" key="2">
    <source>
        <dbReference type="ARBA" id="ARBA00022475"/>
    </source>
</evidence>
<protein>
    <recommendedName>
        <fullName evidence="18">LysM domain receptor-like kinase 3</fullName>
    </recommendedName>
</protein>
<dbReference type="PANTHER" id="PTHR46204:SF11">
    <property type="entry name" value="PROTEIN KINASE DOMAIN-CONTAINING PROTEIN"/>
    <property type="match status" value="1"/>
</dbReference>
<evidence type="ECO:0000256" key="8">
    <source>
        <dbReference type="ARBA" id="ARBA00022840"/>
    </source>
</evidence>
<feature type="transmembrane region" description="Helical" evidence="13">
    <location>
        <begin position="12"/>
        <end position="31"/>
    </location>
</feature>
<feature type="domain" description="Protein kinase" evidence="14">
    <location>
        <begin position="309"/>
        <end position="576"/>
    </location>
</feature>
<gene>
    <name evidence="16" type="ORF">ILEXP_LOCUS5922</name>
</gene>
<dbReference type="SUPFAM" id="SSF54106">
    <property type="entry name" value="LysM domain"/>
    <property type="match status" value="1"/>
</dbReference>
<evidence type="ECO:0000313" key="17">
    <source>
        <dbReference type="Proteomes" id="UP001642360"/>
    </source>
</evidence>
<dbReference type="CDD" id="cd00118">
    <property type="entry name" value="LysM"/>
    <property type="match status" value="1"/>
</dbReference>
<dbReference type="GO" id="GO:0051707">
    <property type="term" value="P:response to other organism"/>
    <property type="evidence" value="ECO:0007669"/>
    <property type="project" value="UniProtKB-ARBA"/>
</dbReference>
<keyword evidence="2" id="KW-1003">Cell membrane</keyword>
<dbReference type="Pfam" id="PF01476">
    <property type="entry name" value="LysM"/>
    <property type="match status" value="1"/>
</dbReference>
<evidence type="ECO:0000256" key="9">
    <source>
        <dbReference type="ARBA" id="ARBA00022989"/>
    </source>
</evidence>
<evidence type="ECO:0000256" key="10">
    <source>
        <dbReference type="ARBA" id="ARBA00023136"/>
    </source>
</evidence>
<sequence length="694" mass="76830">MTTSIASQYHHLLLALLITIFTTVFPLNIGVKSSLMYPLSCSDPIQTCYSYLYHISKGLQLEEIASFYSVNISKIEPITHGIKQDYLVSVPCTCKEVNGTSMYFYDTPYTVQAGNTFINISSEFYSGQVWQVTGEDKQFVAGSMVTMHLLCGCVERESQVIVTYTVQEDDTVQDIAGLLSAEVNEIENMNARLTRNPNYIDIGWVLFVPMEKRGLQAPKQPVTLFSVVITLILFLRRNQTLGHSEEDPQTTIADPSSLRVFLQNQSLEKDIEGNMAAEAIGLHKDVTDIESDKPVIYRLEEIDEATGNFDVARKIGEGGYGSVYFGILREQEVAVKKMKSSKSKEFLVELKVLCKIHHINVVELLGYASGDNHLYLVYEYVQNGSLNVRLHDPLLKGHQPLSWTARAYIALDAARGIEYIHDHTRARYVHRDIKTSNILLDQGLRAKVGDFGLAKLVERSDEEDLIVTRLVGTPGYLAPESIQEIQTTSKADVFAFGVVLAELITGQRALVRDNREPNRMKSLISVMKAIFCNTDPMTALEANIDSNLKGSYPAGEVYKCWWEGGGGGALDLEPIVVVLNFGLRGGGVDLGHGDNGVWISSFVVVCRPQGCRASGDGSDDNYGGSLVLGLGGEGFDRRLMAMMVKEWAFWLDTENLVVLNTKCNEINSSLGQCLMVKMGLQRSVPRASNPLAIA</sequence>
<keyword evidence="4 13" id="KW-0812">Transmembrane</keyword>
<keyword evidence="17" id="KW-1185">Reference proteome</keyword>
<comment type="caution">
    <text evidence="16">The sequence shown here is derived from an EMBL/GenBank/DDBJ whole genome shotgun (WGS) entry which is preliminary data.</text>
</comment>
<dbReference type="GO" id="GO:0005524">
    <property type="term" value="F:ATP binding"/>
    <property type="evidence" value="ECO:0007669"/>
    <property type="project" value="UniProtKB-UniRule"/>
</dbReference>
<dbReference type="InterPro" id="IPR000719">
    <property type="entry name" value="Prot_kinase_dom"/>
</dbReference>
<keyword evidence="7" id="KW-0418">Kinase</keyword>
<dbReference type="FunFam" id="3.30.200.20:FF:000526">
    <property type="entry name" value="Kinase family protein"/>
    <property type="match status" value="1"/>
</dbReference>
<dbReference type="Gene3D" id="3.30.200.20">
    <property type="entry name" value="Phosphorylase Kinase, domain 1"/>
    <property type="match status" value="1"/>
</dbReference>
<evidence type="ECO:0000256" key="11">
    <source>
        <dbReference type="ARBA" id="ARBA00023157"/>
    </source>
</evidence>
<evidence type="ECO:0000259" key="15">
    <source>
        <dbReference type="PROSITE" id="PS51782"/>
    </source>
</evidence>
<dbReference type="FunFam" id="1.10.510.10:FF:000468">
    <property type="entry name" value="PTI1-like tyrosine-protein kinase 3"/>
    <property type="match status" value="1"/>
</dbReference>
<dbReference type="PROSITE" id="PS00107">
    <property type="entry name" value="PROTEIN_KINASE_ATP"/>
    <property type="match status" value="1"/>
</dbReference>
<feature type="domain" description="LysM" evidence="15">
    <location>
        <begin position="162"/>
        <end position="208"/>
    </location>
</feature>
<evidence type="ECO:0000256" key="13">
    <source>
        <dbReference type="SAM" id="Phobius"/>
    </source>
</evidence>
<dbReference type="InterPro" id="IPR008271">
    <property type="entry name" value="Ser/Thr_kinase_AS"/>
</dbReference>
<dbReference type="EMBL" id="CAUOFW020000903">
    <property type="protein sequence ID" value="CAK9138573.1"/>
    <property type="molecule type" value="Genomic_DNA"/>
</dbReference>
<evidence type="ECO:0000256" key="3">
    <source>
        <dbReference type="ARBA" id="ARBA00022679"/>
    </source>
</evidence>
<dbReference type="InterPro" id="IPR036779">
    <property type="entry name" value="LysM_dom_sf"/>
</dbReference>
<dbReference type="SMART" id="SM00220">
    <property type="entry name" value="S_TKc"/>
    <property type="match status" value="1"/>
</dbReference>
<keyword evidence="3" id="KW-0808">Transferase</keyword>
<evidence type="ECO:0000256" key="6">
    <source>
        <dbReference type="ARBA" id="ARBA00022741"/>
    </source>
</evidence>
<dbReference type="InterPro" id="IPR018392">
    <property type="entry name" value="LysM"/>
</dbReference>
<proteinExistence type="predicted"/>
<reference evidence="16 17" key="1">
    <citation type="submission" date="2024-02" db="EMBL/GenBank/DDBJ databases">
        <authorList>
            <person name="Vignale AGUSTIN F."/>
            <person name="Sosa J E."/>
            <person name="Modenutti C."/>
        </authorList>
    </citation>
    <scope>NUCLEOTIDE SEQUENCE [LARGE SCALE GENOMIC DNA]</scope>
</reference>
<evidence type="ECO:0000313" key="16">
    <source>
        <dbReference type="EMBL" id="CAK9138573.1"/>
    </source>
</evidence>
<dbReference type="Gene3D" id="3.10.350.10">
    <property type="entry name" value="LysM domain"/>
    <property type="match status" value="1"/>
</dbReference>
<dbReference type="GO" id="GO:0005886">
    <property type="term" value="C:plasma membrane"/>
    <property type="evidence" value="ECO:0007669"/>
    <property type="project" value="UniProtKB-SubCell"/>
</dbReference>
<evidence type="ECO:0008006" key="18">
    <source>
        <dbReference type="Google" id="ProtNLM"/>
    </source>
</evidence>
<organism evidence="16 17">
    <name type="scientific">Ilex paraguariensis</name>
    <name type="common">yerba mate</name>
    <dbReference type="NCBI Taxonomy" id="185542"/>
    <lineage>
        <taxon>Eukaryota</taxon>
        <taxon>Viridiplantae</taxon>
        <taxon>Streptophyta</taxon>
        <taxon>Embryophyta</taxon>
        <taxon>Tracheophyta</taxon>
        <taxon>Spermatophyta</taxon>
        <taxon>Magnoliopsida</taxon>
        <taxon>eudicotyledons</taxon>
        <taxon>Gunneridae</taxon>
        <taxon>Pentapetalae</taxon>
        <taxon>asterids</taxon>
        <taxon>campanulids</taxon>
        <taxon>Aquifoliales</taxon>
        <taxon>Aquifoliaceae</taxon>
        <taxon>Ilex</taxon>
    </lineage>
</organism>
<feature type="binding site" evidence="12">
    <location>
        <position position="337"/>
    </location>
    <ligand>
        <name>ATP</name>
        <dbReference type="ChEBI" id="CHEBI:30616"/>
    </ligand>
</feature>
<dbReference type="PROSITE" id="PS00108">
    <property type="entry name" value="PROTEIN_KINASE_ST"/>
    <property type="match status" value="1"/>
</dbReference>
<dbReference type="InterPro" id="IPR011009">
    <property type="entry name" value="Kinase-like_dom_sf"/>
</dbReference>
<dbReference type="Pfam" id="PF00069">
    <property type="entry name" value="Pkinase"/>
    <property type="match status" value="1"/>
</dbReference>
<keyword evidence="11" id="KW-1015">Disulfide bond</keyword>
<dbReference type="GO" id="GO:0016301">
    <property type="term" value="F:kinase activity"/>
    <property type="evidence" value="ECO:0007669"/>
    <property type="project" value="UniProtKB-KW"/>
</dbReference>
<dbReference type="SMART" id="SM00257">
    <property type="entry name" value="LysM"/>
    <property type="match status" value="1"/>
</dbReference>
<dbReference type="Proteomes" id="UP001642360">
    <property type="component" value="Unassembled WGS sequence"/>
</dbReference>
<comment type="subcellular location">
    <subcellularLocation>
        <location evidence="1">Cell membrane</location>
        <topology evidence="1">Single-pass membrane protein</topology>
    </subcellularLocation>
</comment>
<keyword evidence="8 12" id="KW-0067">ATP-binding</keyword>
<dbReference type="AlphaFoldDB" id="A0ABC8R0N3"/>
<dbReference type="InterPro" id="IPR017441">
    <property type="entry name" value="Protein_kinase_ATP_BS"/>
</dbReference>
<name>A0ABC8R0N3_9AQUA</name>
<keyword evidence="9 13" id="KW-1133">Transmembrane helix</keyword>